<dbReference type="InterPro" id="IPR007159">
    <property type="entry name" value="SpoVT-AbrB_dom"/>
</dbReference>
<sequence>MENVKVLPKGQITIPISIRKKLNIKLGDVVSLEDTNAGIIIKKGKTLFEVAGSIKLKKDIPNKELIKIAREKMGNDNA</sequence>
<dbReference type="GO" id="GO:0003677">
    <property type="term" value="F:DNA binding"/>
    <property type="evidence" value="ECO:0007669"/>
    <property type="project" value="UniProtKB-KW"/>
</dbReference>
<dbReference type="SUPFAM" id="SSF89447">
    <property type="entry name" value="AbrB/MazE/MraZ-like"/>
    <property type="match status" value="1"/>
</dbReference>
<comment type="caution">
    <text evidence="2">The sequence shown here is derived from an EMBL/GenBank/DDBJ whole genome shotgun (WGS) entry which is preliminary data.</text>
</comment>
<feature type="domain" description="SpoVT-AbrB" evidence="1">
    <location>
        <begin position="4"/>
        <end position="49"/>
    </location>
</feature>
<evidence type="ECO:0000259" key="1">
    <source>
        <dbReference type="SMART" id="SM00966"/>
    </source>
</evidence>
<name>A0A519BMZ3_9DELT</name>
<reference evidence="2 3" key="1">
    <citation type="journal article" date="2019" name="ISME J.">
        <title>Insights into ecological role of a new deltaproteobacterial order Candidatus Acidulodesulfobacterales by metagenomics and metatranscriptomics.</title>
        <authorList>
            <person name="Tan S."/>
            <person name="Liu J."/>
            <person name="Fang Y."/>
            <person name="Hedlund B.P."/>
            <person name="Lian Z.H."/>
            <person name="Huang L.Y."/>
            <person name="Li J.T."/>
            <person name="Huang L.N."/>
            <person name="Li W.J."/>
            <person name="Jiang H.C."/>
            <person name="Dong H.L."/>
            <person name="Shu W.S."/>
        </authorList>
    </citation>
    <scope>NUCLEOTIDE SEQUENCE [LARGE SCALE GENOMIC DNA]</scope>
    <source>
        <strain evidence="2">AP1</strain>
    </source>
</reference>
<evidence type="ECO:0000313" key="2">
    <source>
        <dbReference type="EMBL" id="RZD18646.1"/>
    </source>
</evidence>
<accession>A0A519BMZ3</accession>
<evidence type="ECO:0000313" key="3">
    <source>
        <dbReference type="Proteomes" id="UP000319296"/>
    </source>
</evidence>
<proteinExistence type="predicted"/>
<dbReference type="AlphaFoldDB" id="A0A519BMZ3"/>
<organism evidence="2 3">
    <name type="scientific">Candidatus Acididesulfobacter diazotrophicus</name>
    <dbReference type="NCBI Taxonomy" id="2597226"/>
    <lineage>
        <taxon>Bacteria</taxon>
        <taxon>Deltaproteobacteria</taxon>
        <taxon>Candidatus Acidulodesulfobacterales</taxon>
        <taxon>Candidatus Acididesulfobacter</taxon>
    </lineage>
</organism>
<dbReference type="SMART" id="SM00966">
    <property type="entry name" value="SpoVT_AbrB"/>
    <property type="match status" value="1"/>
</dbReference>
<gene>
    <name evidence="2" type="ORF">EVG15_04495</name>
</gene>
<dbReference type="EMBL" id="SGBB01000006">
    <property type="protein sequence ID" value="RZD18646.1"/>
    <property type="molecule type" value="Genomic_DNA"/>
</dbReference>
<dbReference type="InterPro" id="IPR037914">
    <property type="entry name" value="SpoVT-AbrB_sf"/>
</dbReference>
<dbReference type="Gene3D" id="2.10.260.10">
    <property type="match status" value="1"/>
</dbReference>
<dbReference type="PANTHER" id="PTHR34860:SF6">
    <property type="entry name" value="REPRESSOR-LIKE PROTEIN SSO7C3"/>
    <property type="match status" value="1"/>
</dbReference>
<dbReference type="Proteomes" id="UP000319296">
    <property type="component" value="Unassembled WGS sequence"/>
</dbReference>
<dbReference type="InterPro" id="IPR052975">
    <property type="entry name" value="Repressor-like_regulatory"/>
</dbReference>
<dbReference type="NCBIfam" id="TIGR01439">
    <property type="entry name" value="lp_hng_hel_AbrB"/>
    <property type="match status" value="1"/>
</dbReference>
<dbReference type="PANTHER" id="PTHR34860">
    <property type="entry name" value="REPRESSOR-LIKE PROTEIN SSO7C3"/>
    <property type="match status" value="1"/>
</dbReference>
<keyword evidence="2" id="KW-0238">DNA-binding</keyword>
<dbReference type="Pfam" id="PF04014">
    <property type="entry name" value="MazE_antitoxin"/>
    <property type="match status" value="1"/>
</dbReference>
<protein>
    <submittedName>
        <fullName evidence="2">AbrB/MazE/SpoVT family DNA-binding domain-containing protein</fullName>
    </submittedName>
</protein>